<proteinExistence type="predicted"/>
<accession>A0A8S9XHP2</accession>
<evidence type="ECO:0000313" key="2">
    <source>
        <dbReference type="EMBL" id="KAF6208064.1"/>
    </source>
</evidence>
<evidence type="ECO:0000256" key="1">
    <source>
        <dbReference type="SAM" id="MobiDB-lite"/>
    </source>
</evidence>
<dbReference type="EMBL" id="WIXP02000007">
    <property type="protein sequence ID" value="KAF6208064.1"/>
    <property type="molecule type" value="Genomic_DNA"/>
</dbReference>
<gene>
    <name evidence="2" type="ORF">GE061_016514</name>
</gene>
<comment type="caution">
    <text evidence="2">The sequence shown here is derived from an EMBL/GenBank/DDBJ whole genome shotgun (WGS) entry which is preliminary data.</text>
</comment>
<sequence length="119" mass="13805">MHCSPEANFQRTSDLFSKQGRSQPNKPLNERKFDQVNKEGSKQNKKNQSRGTQNQSYINKILSAIDLLCDMRPIFGEEILETNVDEAPQMENNVIRKVEKESRLRFAVSTFLRYLAQVL</sequence>
<protein>
    <submittedName>
        <fullName evidence="2">Uncharacterized protein</fullName>
    </submittedName>
</protein>
<feature type="region of interest" description="Disordered" evidence="1">
    <location>
        <begin position="1"/>
        <end position="54"/>
    </location>
</feature>
<keyword evidence="3" id="KW-1185">Reference proteome</keyword>
<dbReference type="AlphaFoldDB" id="A0A8S9XHP2"/>
<organism evidence="2 3">
    <name type="scientific">Apolygus lucorum</name>
    <name type="common">Small green plant bug</name>
    <name type="synonym">Lygocoris lucorum</name>
    <dbReference type="NCBI Taxonomy" id="248454"/>
    <lineage>
        <taxon>Eukaryota</taxon>
        <taxon>Metazoa</taxon>
        <taxon>Ecdysozoa</taxon>
        <taxon>Arthropoda</taxon>
        <taxon>Hexapoda</taxon>
        <taxon>Insecta</taxon>
        <taxon>Pterygota</taxon>
        <taxon>Neoptera</taxon>
        <taxon>Paraneoptera</taxon>
        <taxon>Hemiptera</taxon>
        <taxon>Heteroptera</taxon>
        <taxon>Panheteroptera</taxon>
        <taxon>Cimicomorpha</taxon>
        <taxon>Miridae</taxon>
        <taxon>Mirini</taxon>
        <taxon>Apolygus</taxon>
    </lineage>
</organism>
<feature type="compositionally biased region" description="Polar residues" evidence="1">
    <location>
        <begin position="7"/>
        <end position="26"/>
    </location>
</feature>
<reference evidence="2" key="1">
    <citation type="journal article" date="2021" name="Mol. Ecol. Resour.">
        <title>Apolygus lucorum genome provides insights into omnivorousness and mesophyll feeding.</title>
        <authorList>
            <person name="Liu Y."/>
            <person name="Liu H."/>
            <person name="Wang H."/>
            <person name="Huang T."/>
            <person name="Liu B."/>
            <person name="Yang B."/>
            <person name="Yin L."/>
            <person name="Li B."/>
            <person name="Zhang Y."/>
            <person name="Zhang S."/>
            <person name="Jiang F."/>
            <person name="Zhang X."/>
            <person name="Ren Y."/>
            <person name="Wang B."/>
            <person name="Wang S."/>
            <person name="Lu Y."/>
            <person name="Wu K."/>
            <person name="Fan W."/>
            <person name="Wang G."/>
        </authorList>
    </citation>
    <scope>NUCLEOTIDE SEQUENCE</scope>
    <source>
        <strain evidence="2">12Hb</strain>
    </source>
</reference>
<dbReference type="Proteomes" id="UP000466442">
    <property type="component" value="Unassembled WGS sequence"/>
</dbReference>
<name>A0A8S9XHP2_APOLU</name>
<feature type="compositionally biased region" description="Basic and acidic residues" evidence="1">
    <location>
        <begin position="28"/>
        <end position="42"/>
    </location>
</feature>
<evidence type="ECO:0000313" key="3">
    <source>
        <dbReference type="Proteomes" id="UP000466442"/>
    </source>
</evidence>